<feature type="domain" description="PH" evidence="1">
    <location>
        <begin position="37"/>
        <end position="160"/>
    </location>
</feature>
<name>A0A0A0C2R0_9CELL</name>
<dbReference type="EMBL" id="AXCZ01000008">
    <property type="protein sequence ID" value="KGM14242.1"/>
    <property type="molecule type" value="Genomic_DNA"/>
</dbReference>
<sequence length="176" mass="18283">MPLGWAVLLLGAVFAGSLWAMRSGWRRREARTAAAVPAPPPVPTGLGEPLHGPVDVTYVTSTTAGDRYDRVVAHDLGATAPATVEVHPVGVHLARSSVPDLFVPREQIVSVGTAAGMVGKYPGRGRLLVLTWRTASDGPAIDTGLHTPSSHDRAALAEALAALITPAPAPLPEEQS</sequence>
<proteinExistence type="predicted"/>
<dbReference type="Pfam" id="PF25362">
    <property type="entry name" value="bPH_11"/>
    <property type="match status" value="1"/>
</dbReference>
<comment type="caution">
    <text evidence="2">The sequence shown here is derived from an EMBL/GenBank/DDBJ whole genome shotgun (WGS) entry which is preliminary data.</text>
</comment>
<accession>A0A0A0C2R0</accession>
<dbReference type="Proteomes" id="UP000054314">
    <property type="component" value="Unassembled WGS sequence"/>
</dbReference>
<gene>
    <name evidence="2" type="ORF">N869_00650</name>
</gene>
<dbReference type="InterPro" id="IPR057446">
    <property type="entry name" value="PH_bac"/>
</dbReference>
<organism evidence="2 3">
    <name type="scientific">Cellulomonas bogoriensis 69B4 = DSM 16987</name>
    <dbReference type="NCBI Taxonomy" id="1386082"/>
    <lineage>
        <taxon>Bacteria</taxon>
        <taxon>Bacillati</taxon>
        <taxon>Actinomycetota</taxon>
        <taxon>Actinomycetes</taxon>
        <taxon>Micrococcales</taxon>
        <taxon>Cellulomonadaceae</taxon>
        <taxon>Cellulomonas</taxon>
    </lineage>
</organism>
<reference evidence="2 3" key="1">
    <citation type="submission" date="2013-08" db="EMBL/GenBank/DDBJ databases">
        <title>Genome sequencing of Cellulomonas bogoriensis 69B4.</title>
        <authorList>
            <person name="Chen F."/>
            <person name="Li Y."/>
            <person name="Wang G."/>
        </authorList>
    </citation>
    <scope>NUCLEOTIDE SEQUENCE [LARGE SCALE GENOMIC DNA]</scope>
    <source>
        <strain evidence="2 3">69B4</strain>
    </source>
</reference>
<evidence type="ECO:0000313" key="3">
    <source>
        <dbReference type="Proteomes" id="UP000054314"/>
    </source>
</evidence>
<evidence type="ECO:0000313" key="2">
    <source>
        <dbReference type="EMBL" id="KGM14242.1"/>
    </source>
</evidence>
<protein>
    <recommendedName>
        <fullName evidence="1">PH domain-containing protein</fullName>
    </recommendedName>
</protein>
<evidence type="ECO:0000259" key="1">
    <source>
        <dbReference type="Pfam" id="PF25362"/>
    </source>
</evidence>
<keyword evidence="3" id="KW-1185">Reference proteome</keyword>
<dbReference type="AlphaFoldDB" id="A0A0A0C2R0"/>